<dbReference type="Proteomes" id="UP001320706">
    <property type="component" value="Unassembled WGS sequence"/>
</dbReference>
<organism evidence="1 2">
    <name type="scientific">Zalaria obscura</name>
    <dbReference type="NCBI Taxonomy" id="2024903"/>
    <lineage>
        <taxon>Eukaryota</taxon>
        <taxon>Fungi</taxon>
        <taxon>Dikarya</taxon>
        <taxon>Ascomycota</taxon>
        <taxon>Pezizomycotina</taxon>
        <taxon>Dothideomycetes</taxon>
        <taxon>Dothideomycetidae</taxon>
        <taxon>Dothideales</taxon>
        <taxon>Zalariaceae</taxon>
        <taxon>Zalaria</taxon>
    </lineage>
</organism>
<sequence>MQTPKESGGIGNSMLSLSQPHAVRMDGLTAAGLARPSTGSLQLHPRISSCQLVHGRCSASHTDVSMKTGSIETNLAMIVPPVM</sequence>
<evidence type="ECO:0000313" key="2">
    <source>
        <dbReference type="Proteomes" id="UP001320706"/>
    </source>
</evidence>
<keyword evidence="2" id="KW-1185">Reference proteome</keyword>
<protein>
    <submittedName>
        <fullName evidence="1">Uncharacterized protein</fullName>
    </submittedName>
</protein>
<name>A0ACC3SR87_9PEZI</name>
<accession>A0ACC3SR87</accession>
<gene>
    <name evidence="1" type="ORF">M8818_000348</name>
</gene>
<dbReference type="EMBL" id="JAMKPW020000002">
    <property type="protein sequence ID" value="KAK8219933.1"/>
    <property type="molecule type" value="Genomic_DNA"/>
</dbReference>
<proteinExistence type="predicted"/>
<evidence type="ECO:0000313" key="1">
    <source>
        <dbReference type="EMBL" id="KAK8219933.1"/>
    </source>
</evidence>
<reference evidence="1" key="1">
    <citation type="submission" date="2024-02" db="EMBL/GenBank/DDBJ databases">
        <title>Metagenome Assembled Genome of Zalaria obscura JY119.</title>
        <authorList>
            <person name="Vighnesh L."/>
            <person name="Jagadeeshwari U."/>
            <person name="Venkata Ramana C."/>
            <person name="Sasikala C."/>
        </authorList>
    </citation>
    <scope>NUCLEOTIDE SEQUENCE</scope>
    <source>
        <strain evidence="1">JY119</strain>
    </source>
</reference>
<comment type="caution">
    <text evidence="1">The sequence shown here is derived from an EMBL/GenBank/DDBJ whole genome shotgun (WGS) entry which is preliminary data.</text>
</comment>